<keyword evidence="6" id="KW-1185">Reference proteome</keyword>
<keyword evidence="3 4" id="KW-0539">Nucleus</keyword>
<name>A0AA86V7T9_9FABA</name>
<protein>
    <submittedName>
        <fullName evidence="5">Uncharacterized protein</fullName>
    </submittedName>
</protein>
<reference evidence="5" key="1">
    <citation type="submission" date="2023-10" db="EMBL/GenBank/DDBJ databases">
        <authorList>
            <person name="Domelevo Entfellner J.-B."/>
        </authorList>
    </citation>
    <scope>NUCLEOTIDE SEQUENCE</scope>
</reference>
<evidence type="ECO:0000313" key="5">
    <source>
        <dbReference type="EMBL" id="CAJ1939989.1"/>
    </source>
</evidence>
<evidence type="ECO:0000256" key="4">
    <source>
        <dbReference type="PROSITE-ProRule" id="PRU00810"/>
    </source>
</evidence>
<dbReference type="Gramene" id="rna-AYBTSS11_LOCUS9460">
    <property type="protein sequence ID" value="CAJ1939989.1"/>
    <property type="gene ID" value="gene-AYBTSS11_LOCUS9460"/>
</dbReference>
<dbReference type="Proteomes" id="UP001189624">
    <property type="component" value="Chromosome 3"/>
</dbReference>
<organism evidence="5 6">
    <name type="scientific">Sphenostylis stenocarpa</name>
    <dbReference type="NCBI Taxonomy" id="92480"/>
    <lineage>
        <taxon>Eukaryota</taxon>
        <taxon>Viridiplantae</taxon>
        <taxon>Streptophyta</taxon>
        <taxon>Embryophyta</taxon>
        <taxon>Tracheophyta</taxon>
        <taxon>Spermatophyta</taxon>
        <taxon>Magnoliopsida</taxon>
        <taxon>eudicotyledons</taxon>
        <taxon>Gunneridae</taxon>
        <taxon>Pentapetalae</taxon>
        <taxon>rosids</taxon>
        <taxon>fabids</taxon>
        <taxon>Fabales</taxon>
        <taxon>Fabaceae</taxon>
        <taxon>Papilionoideae</taxon>
        <taxon>50 kb inversion clade</taxon>
        <taxon>NPAAA clade</taxon>
        <taxon>indigoferoid/millettioid clade</taxon>
        <taxon>Phaseoleae</taxon>
        <taxon>Sphenostylis</taxon>
    </lineage>
</organism>
<dbReference type="Gene3D" id="1.20.1160.11">
    <property type="entry name" value="Paired amphipathic helix"/>
    <property type="match status" value="1"/>
</dbReference>
<dbReference type="PANTHER" id="PTHR12346:SF0">
    <property type="entry name" value="SIN3A, ISOFORM G"/>
    <property type="match status" value="1"/>
</dbReference>
<proteinExistence type="predicted"/>
<accession>A0AA86V7T9</accession>
<evidence type="ECO:0000256" key="3">
    <source>
        <dbReference type="ARBA" id="ARBA00023242"/>
    </source>
</evidence>
<dbReference type="Pfam" id="PF02671">
    <property type="entry name" value="PAH"/>
    <property type="match status" value="1"/>
</dbReference>
<evidence type="ECO:0000313" key="6">
    <source>
        <dbReference type="Proteomes" id="UP001189624"/>
    </source>
</evidence>
<dbReference type="GO" id="GO:0003714">
    <property type="term" value="F:transcription corepressor activity"/>
    <property type="evidence" value="ECO:0007669"/>
    <property type="project" value="InterPro"/>
</dbReference>
<evidence type="ECO:0000256" key="1">
    <source>
        <dbReference type="ARBA" id="ARBA00004123"/>
    </source>
</evidence>
<dbReference type="EMBL" id="OY731400">
    <property type="protein sequence ID" value="CAJ1939989.1"/>
    <property type="molecule type" value="Genomic_DNA"/>
</dbReference>
<comment type="subcellular location">
    <subcellularLocation>
        <location evidence="1 4">Nucleus</location>
    </subcellularLocation>
</comment>
<dbReference type="PROSITE" id="PS51477">
    <property type="entry name" value="PAH"/>
    <property type="match status" value="1"/>
</dbReference>
<dbReference type="FunFam" id="1.20.1160.11:FF:000001">
    <property type="entry name" value="Paired amphipathic helix protein Sin3"/>
    <property type="match status" value="1"/>
</dbReference>
<sequence length="136" mass="15428">MLLKKAATKDDVIAFANAVKYTLGDEKEKYVHFLDIMNDYGNQRIDVVIAMERMKELFKGHGDLLLGFNALLPKECEITLSCEDEQPPQKRKKHVGFSEDKNFRGKTEDDADLVLELANFCKAEVEKMKAAGNTNE</sequence>
<dbReference type="PANTHER" id="PTHR12346">
    <property type="entry name" value="SIN3B-RELATED"/>
    <property type="match status" value="1"/>
</dbReference>
<gene>
    <name evidence="5" type="ORF">AYBTSS11_LOCUS9460</name>
</gene>
<dbReference type="SUPFAM" id="SSF47762">
    <property type="entry name" value="PAH2 domain"/>
    <property type="match status" value="1"/>
</dbReference>
<keyword evidence="2" id="KW-0678">Repressor</keyword>
<dbReference type="AlphaFoldDB" id="A0AA86V7T9"/>
<dbReference type="InterPro" id="IPR003822">
    <property type="entry name" value="PAH"/>
</dbReference>
<dbReference type="GO" id="GO:0000122">
    <property type="term" value="P:negative regulation of transcription by RNA polymerase II"/>
    <property type="evidence" value="ECO:0007669"/>
    <property type="project" value="TreeGrafter"/>
</dbReference>
<dbReference type="InterPro" id="IPR039774">
    <property type="entry name" value="Sin3-like"/>
</dbReference>
<dbReference type="InterPro" id="IPR036600">
    <property type="entry name" value="PAH_sf"/>
</dbReference>
<dbReference type="GO" id="GO:0000785">
    <property type="term" value="C:chromatin"/>
    <property type="evidence" value="ECO:0007669"/>
    <property type="project" value="TreeGrafter"/>
</dbReference>
<dbReference type="GO" id="GO:0000118">
    <property type="term" value="C:histone deacetylase complex"/>
    <property type="evidence" value="ECO:0007669"/>
    <property type="project" value="TreeGrafter"/>
</dbReference>
<evidence type="ECO:0000256" key="2">
    <source>
        <dbReference type="ARBA" id="ARBA00022491"/>
    </source>
</evidence>